<evidence type="ECO:0000313" key="5">
    <source>
        <dbReference type="Proteomes" id="UP000515204"/>
    </source>
</evidence>
<dbReference type="RefSeq" id="XP_014473383.1">
    <property type="nucleotide sequence ID" value="XM_014617897.1"/>
</dbReference>
<organism evidence="5 6">
    <name type="scientific">Dinoponera quadriceps</name>
    <name type="common">South American ant</name>
    <dbReference type="NCBI Taxonomy" id="609295"/>
    <lineage>
        <taxon>Eukaryota</taxon>
        <taxon>Metazoa</taxon>
        <taxon>Ecdysozoa</taxon>
        <taxon>Arthropoda</taxon>
        <taxon>Hexapoda</taxon>
        <taxon>Insecta</taxon>
        <taxon>Pterygota</taxon>
        <taxon>Neoptera</taxon>
        <taxon>Endopterygota</taxon>
        <taxon>Hymenoptera</taxon>
        <taxon>Apocrita</taxon>
        <taxon>Aculeata</taxon>
        <taxon>Formicoidea</taxon>
        <taxon>Formicidae</taxon>
        <taxon>Ponerinae</taxon>
        <taxon>Ponerini</taxon>
        <taxon>Dinoponera</taxon>
    </lineage>
</organism>
<keyword evidence="1" id="KW-0853">WD repeat</keyword>
<name>A0A6P3X552_DINQU</name>
<protein>
    <submittedName>
        <fullName evidence="6 7">WD repeat domain phosphoinositide-interacting protein 4-like isoform X1</fullName>
    </submittedName>
</protein>
<evidence type="ECO:0000256" key="3">
    <source>
        <dbReference type="ARBA" id="ARBA00023006"/>
    </source>
</evidence>
<sequence>MAARGIHSLRFNQDQGCFMCCMESGLRIYNVEPLVEKAHFENDLMGSIAMAEMLWRTNVIAVVGGGTRAKFADNTVLIYDDLSKKFVMEVTFTGPIKAVRLRRDKMIVALQREIHVFSFPTPTRRLLTLETRDNPKGLVEIATLASAQKQLLAFPGHKLGSVQLLDLGATEAGSSSAPVTLAAHQGALACLAVNGNGTMVATASAQGTLVRVWDSIRRHLLVELRRGADPATLYCITFSRDSEFLCASSDKGTVHIFALKDTRLNRRSTFSKMGFLGNYVESQWALATFTVPPECACVCAFGARNSVIGIPILFERYLQSLPTIGSHSVPFCNFSAICMDGTFHKYVFTAEGNCNRQAFDVFLDVCDDNDF</sequence>
<evidence type="ECO:0000256" key="4">
    <source>
        <dbReference type="ARBA" id="ARBA00025740"/>
    </source>
</evidence>
<dbReference type="SUPFAM" id="SSF50978">
    <property type="entry name" value="WD40 repeat-like"/>
    <property type="match status" value="1"/>
</dbReference>
<dbReference type="RefSeq" id="XP_014473382.1">
    <property type="nucleotide sequence ID" value="XM_014617896.1"/>
</dbReference>
<keyword evidence="2" id="KW-0677">Repeat</keyword>
<dbReference type="InterPro" id="IPR001680">
    <property type="entry name" value="WD40_rpt"/>
</dbReference>
<evidence type="ECO:0000256" key="1">
    <source>
        <dbReference type="ARBA" id="ARBA00022574"/>
    </source>
</evidence>
<accession>A0A6P3X552</accession>
<dbReference type="InterPro" id="IPR015943">
    <property type="entry name" value="WD40/YVTN_repeat-like_dom_sf"/>
</dbReference>
<dbReference type="Gene3D" id="2.130.10.10">
    <property type="entry name" value="YVTN repeat-like/Quinoprotein amine dehydrogenase"/>
    <property type="match status" value="1"/>
</dbReference>
<dbReference type="OrthoDB" id="1667587at2759"/>
<evidence type="ECO:0000313" key="6">
    <source>
        <dbReference type="RefSeq" id="XP_014473382.1"/>
    </source>
</evidence>
<dbReference type="Pfam" id="PF21032">
    <property type="entry name" value="PROPPIN"/>
    <property type="match status" value="1"/>
</dbReference>
<dbReference type="AlphaFoldDB" id="A0A6P3X552"/>
<dbReference type="FunFam" id="2.130.10.10:FF:000964">
    <property type="entry name" value="WD repeat domain phosphoinositide-interacting protein"/>
    <property type="match status" value="1"/>
</dbReference>
<reference evidence="6 7" key="1">
    <citation type="submission" date="2025-04" db="UniProtKB">
        <authorList>
            <consortium name="RefSeq"/>
        </authorList>
    </citation>
    <scope>IDENTIFICATION</scope>
</reference>
<keyword evidence="5" id="KW-1185">Reference proteome</keyword>
<dbReference type="GO" id="GO:0005737">
    <property type="term" value="C:cytoplasm"/>
    <property type="evidence" value="ECO:0007669"/>
    <property type="project" value="UniProtKB-ARBA"/>
</dbReference>
<gene>
    <name evidence="6 7" type="primary">LOC106743738</name>
</gene>
<dbReference type="SMART" id="SM00320">
    <property type="entry name" value="WD40"/>
    <property type="match status" value="2"/>
</dbReference>
<evidence type="ECO:0000256" key="2">
    <source>
        <dbReference type="ARBA" id="ARBA00022737"/>
    </source>
</evidence>
<dbReference type="GeneID" id="106743738"/>
<dbReference type="PANTHER" id="PTHR11227">
    <property type="entry name" value="WD-REPEAT PROTEIN INTERACTING WITH PHOSPHOINOSIDES WIPI -RELATED"/>
    <property type="match status" value="1"/>
</dbReference>
<comment type="similarity">
    <text evidence="4">Belongs to the WD repeat PROPPIN family.</text>
</comment>
<dbReference type="InterPro" id="IPR048720">
    <property type="entry name" value="PROPPIN"/>
</dbReference>
<dbReference type="GO" id="GO:0006914">
    <property type="term" value="P:autophagy"/>
    <property type="evidence" value="ECO:0007669"/>
    <property type="project" value="UniProtKB-KW"/>
</dbReference>
<evidence type="ECO:0000313" key="7">
    <source>
        <dbReference type="RefSeq" id="XP_014473383.1"/>
    </source>
</evidence>
<dbReference type="Proteomes" id="UP000515204">
    <property type="component" value="Unplaced"/>
</dbReference>
<keyword evidence="3" id="KW-0072">Autophagy</keyword>
<proteinExistence type="inferred from homology"/>
<dbReference type="InterPro" id="IPR036322">
    <property type="entry name" value="WD40_repeat_dom_sf"/>
</dbReference>
<dbReference type="KEGG" id="dqu:106743738"/>